<reference evidence="1 2" key="1">
    <citation type="journal article" date="2008" name="PLoS Genet.">
        <title>Genomic islands in the pathogenic filamentous fungus Aspergillus fumigatus.</title>
        <authorList>
            <person name="Fedorova N.D."/>
            <person name="Khaldi N."/>
            <person name="Joardar V.S."/>
            <person name="Maiti R."/>
            <person name="Amedeo P."/>
            <person name="Anderson M.J."/>
            <person name="Crabtree J."/>
            <person name="Silva J.C."/>
            <person name="Badger J.H."/>
            <person name="Albarraq A."/>
            <person name="Angiuoli S."/>
            <person name="Bussey H."/>
            <person name="Bowyer P."/>
            <person name="Cotty P.J."/>
            <person name="Dyer P.S."/>
            <person name="Egan A."/>
            <person name="Galens K."/>
            <person name="Fraser-Liggett C.M."/>
            <person name="Haas B.J."/>
            <person name="Inman J.M."/>
            <person name="Kent R."/>
            <person name="Lemieux S."/>
            <person name="Malavazi I."/>
            <person name="Orvis J."/>
            <person name="Roemer T."/>
            <person name="Ronning C.M."/>
            <person name="Sundaram J.P."/>
            <person name="Sutton G."/>
            <person name="Turner G."/>
            <person name="Venter J.C."/>
            <person name="White O.R."/>
            <person name="Whitty B.R."/>
            <person name="Youngman P."/>
            <person name="Wolfe K.H."/>
            <person name="Goldman G.H."/>
            <person name="Wortman J.R."/>
            <person name="Jiang B."/>
            <person name="Denning D.W."/>
            <person name="Nierman W.C."/>
        </authorList>
    </citation>
    <scope>NUCLEOTIDE SEQUENCE [LARGE SCALE GENOMIC DNA]</scope>
    <source>
        <strain evidence="2">ATCC 1007 / CBS 513.65 / DSM 816 / NCTC 3887 / NRRL 1</strain>
    </source>
</reference>
<dbReference type="Proteomes" id="UP000006701">
    <property type="component" value="Unassembled WGS sequence"/>
</dbReference>
<dbReference type="AlphaFoldDB" id="A1C6D7"/>
<dbReference type="KEGG" id="act:ACLA_069890"/>
<proteinExistence type="predicted"/>
<gene>
    <name evidence="1" type="ORF">ACLA_069890</name>
</gene>
<protein>
    <submittedName>
        <fullName evidence="1">Uncharacterized protein</fullName>
    </submittedName>
</protein>
<accession>A1C6D7</accession>
<evidence type="ECO:0000313" key="2">
    <source>
        <dbReference type="Proteomes" id="UP000006701"/>
    </source>
</evidence>
<sequence>MAGRQPDYGDEKGSETLRGICYLQGRLQPHDATSVVTLESGVWGPRGAASGVCFETKANDTHDSGHQWGVDIYVRIGNSQITVDRAEWDRGTGISSSTRGICRLHDMKLGSYTDGY</sequence>
<dbReference type="VEuPathDB" id="FungiDB:ACLA_069890"/>
<dbReference type="RefSeq" id="XP_001275384.1">
    <property type="nucleotide sequence ID" value="XM_001275383.1"/>
</dbReference>
<dbReference type="GeneID" id="4707622"/>
<evidence type="ECO:0000313" key="1">
    <source>
        <dbReference type="EMBL" id="EAW13958.1"/>
    </source>
</evidence>
<dbReference type="HOGENOM" id="CLU_2096334_0_0_1"/>
<organism evidence="1 2">
    <name type="scientific">Aspergillus clavatus (strain ATCC 1007 / CBS 513.65 / DSM 816 / NCTC 3887 / NRRL 1 / QM 1276 / 107)</name>
    <dbReference type="NCBI Taxonomy" id="344612"/>
    <lineage>
        <taxon>Eukaryota</taxon>
        <taxon>Fungi</taxon>
        <taxon>Dikarya</taxon>
        <taxon>Ascomycota</taxon>
        <taxon>Pezizomycotina</taxon>
        <taxon>Eurotiomycetes</taxon>
        <taxon>Eurotiomycetidae</taxon>
        <taxon>Eurotiales</taxon>
        <taxon>Aspergillaceae</taxon>
        <taxon>Aspergillus</taxon>
        <taxon>Aspergillus subgen. Fumigati</taxon>
    </lineage>
</organism>
<dbReference type="EMBL" id="DS027045">
    <property type="protein sequence ID" value="EAW13958.1"/>
    <property type="molecule type" value="Genomic_DNA"/>
</dbReference>
<name>A1C6D7_ASPCL</name>
<keyword evidence="2" id="KW-1185">Reference proteome</keyword>